<accession>A0ABR4FM63</accession>
<comment type="caution">
    <text evidence="2">The sequence shown here is derived from an EMBL/GenBank/DDBJ whole genome shotgun (WGS) entry which is preliminary data.</text>
</comment>
<gene>
    <name evidence="2" type="ORF">BJX66DRAFT_344148</name>
</gene>
<proteinExistence type="predicted"/>
<organism evidence="2 3">
    <name type="scientific">Aspergillus keveii</name>
    <dbReference type="NCBI Taxonomy" id="714993"/>
    <lineage>
        <taxon>Eukaryota</taxon>
        <taxon>Fungi</taxon>
        <taxon>Dikarya</taxon>
        <taxon>Ascomycota</taxon>
        <taxon>Pezizomycotina</taxon>
        <taxon>Eurotiomycetes</taxon>
        <taxon>Eurotiomycetidae</taxon>
        <taxon>Eurotiales</taxon>
        <taxon>Aspergillaceae</taxon>
        <taxon>Aspergillus</taxon>
        <taxon>Aspergillus subgen. Nidulantes</taxon>
    </lineage>
</organism>
<dbReference type="Proteomes" id="UP001610563">
    <property type="component" value="Unassembled WGS sequence"/>
</dbReference>
<keyword evidence="1" id="KW-0732">Signal</keyword>
<keyword evidence="3" id="KW-1185">Reference proteome</keyword>
<feature type="chain" id="PRO_5046424907" evidence="1">
    <location>
        <begin position="20"/>
        <end position="120"/>
    </location>
</feature>
<sequence length="120" mass="13122">MRIHHHVLGLAIAAPIVLATIALGSMRTTTGVNKFNIAWIEGTNPCESNDNYVGISAAEQNPCGIRFTLENGYTYYEENCGVGAIKIYNGDGSFNSECKQKKWTCGQIGGFAIDQHWACY</sequence>
<feature type="signal peptide" evidence="1">
    <location>
        <begin position="1"/>
        <end position="19"/>
    </location>
</feature>
<protein>
    <submittedName>
        <fullName evidence="2">Uncharacterized protein</fullName>
    </submittedName>
</protein>
<dbReference type="EMBL" id="JBFTWV010000184">
    <property type="protein sequence ID" value="KAL2784330.1"/>
    <property type="molecule type" value="Genomic_DNA"/>
</dbReference>
<name>A0ABR4FM63_9EURO</name>
<reference evidence="2 3" key="1">
    <citation type="submission" date="2024-07" db="EMBL/GenBank/DDBJ databases">
        <title>Section-level genome sequencing and comparative genomics of Aspergillus sections Usti and Cavernicolus.</title>
        <authorList>
            <consortium name="Lawrence Berkeley National Laboratory"/>
            <person name="Nybo J.L."/>
            <person name="Vesth T.C."/>
            <person name="Theobald S."/>
            <person name="Frisvad J.C."/>
            <person name="Larsen T.O."/>
            <person name="Kjaerboelling I."/>
            <person name="Rothschild-Mancinelli K."/>
            <person name="Lyhne E.K."/>
            <person name="Kogle M.E."/>
            <person name="Barry K."/>
            <person name="Clum A."/>
            <person name="Na H."/>
            <person name="Ledsgaard L."/>
            <person name="Lin J."/>
            <person name="Lipzen A."/>
            <person name="Kuo A."/>
            <person name="Riley R."/>
            <person name="Mondo S."/>
            <person name="Labutti K."/>
            <person name="Haridas S."/>
            <person name="Pangalinan J."/>
            <person name="Salamov A.A."/>
            <person name="Simmons B.A."/>
            <person name="Magnuson J.K."/>
            <person name="Chen J."/>
            <person name="Drula E."/>
            <person name="Henrissat B."/>
            <person name="Wiebenga A."/>
            <person name="Lubbers R.J."/>
            <person name="Gomes A.C."/>
            <person name="Makela M.R."/>
            <person name="Stajich J."/>
            <person name="Grigoriev I.V."/>
            <person name="Mortensen U.H."/>
            <person name="De Vries R.P."/>
            <person name="Baker S.E."/>
            <person name="Andersen M.R."/>
        </authorList>
    </citation>
    <scope>NUCLEOTIDE SEQUENCE [LARGE SCALE GENOMIC DNA]</scope>
    <source>
        <strain evidence="2 3">CBS 209.92</strain>
    </source>
</reference>
<evidence type="ECO:0000313" key="3">
    <source>
        <dbReference type="Proteomes" id="UP001610563"/>
    </source>
</evidence>
<evidence type="ECO:0000256" key="1">
    <source>
        <dbReference type="SAM" id="SignalP"/>
    </source>
</evidence>
<evidence type="ECO:0000313" key="2">
    <source>
        <dbReference type="EMBL" id="KAL2784330.1"/>
    </source>
</evidence>